<feature type="region of interest" description="Disordered" evidence="1">
    <location>
        <begin position="1"/>
        <end position="21"/>
    </location>
</feature>
<dbReference type="Pfam" id="PF19870">
    <property type="entry name" value="DUF6343"/>
    <property type="match status" value="1"/>
</dbReference>
<keyword evidence="4" id="KW-1185">Reference proteome</keyword>
<keyword evidence="2" id="KW-0812">Transmembrane</keyword>
<dbReference type="EMBL" id="LLZU01000011">
    <property type="protein sequence ID" value="KRV49637.1"/>
    <property type="molecule type" value="Genomic_DNA"/>
</dbReference>
<evidence type="ECO:0000256" key="2">
    <source>
        <dbReference type="SAM" id="Phobius"/>
    </source>
</evidence>
<evidence type="ECO:0000256" key="1">
    <source>
        <dbReference type="SAM" id="MobiDB-lite"/>
    </source>
</evidence>
<name>A0A0T6LU71_WENVI</name>
<keyword evidence="2" id="KW-0472">Membrane</keyword>
<gene>
    <name evidence="3" type="ORF">AQ490_20195</name>
</gene>
<dbReference type="Proteomes" id="UP000050867">
    <property type="component" value="Unassembled WGS sequence"/>
</dbReference>
<evidence type="ECO:0000313" key="4">
    <source>
        <dbReference type="Proteomes" id="UP000050867"/>
    </source>
</evidence>
<organism evidence="3 4">
    <name type="scientific">Wenjunlia vitaminophila</name>
    <name type="common">Streptomyces vitaminophilus</name>
    <dbReference type="NCBI Taxonomy" id="76728"/>
    <lineage>
        <taxon>Bacteria</taxon>
        <taxon>Bacillati</taxon>
        <taxon>Actinomycetota</taxon>
        <taxon>Actinomycetes</taxon>
        <taxon>Kitasatosporales</taxon>
        <taxon>Streptomycetaceae</taxon>
        <taxon>Wenjunlia</taxon>
    </lineage>
</organism>
<dbReference type="InterPro" id="IPR045924">
    <property type="entry name" value="DUF6343"/>
</dbReference>
<keyword evidence="2" id="KW-1133">Transmembrane helix</keyword>
<sequence>MNRPRNDQDERRSGREPRHARSALGLRLALSVIFTPLFAAAALGFAWAAADASDEHLARYTVPAVAFGVLTVISLVDLVVVTHRWRTARRRRVR</sequence>
<comment type="caution">
    <text evidence="3">The sequence shown here is derived from an EMBL/GenBank/DDBJ whole genome shotgun (WGS) entry which is preliminary data.</text>
</comment>
<feature type="compositionally biased region" description="Basic and acidic residues" evidence="1">
    <location>
        <begin position="1"/>
        <end position="19"/>
    </location>
</feature>
<feature type="transmembrane region" description="Helical" evidence="2">
    <location>
        <begin position="28"/>
        <end position="50"/>
    </location>
</feature>
<feature type="transmembrane region" description="Helical" evidence="2">
    <location>
        <begin position="62"/>
        <end position="82"/>
    </location>
</feature>
<protein>
    <submittedName>
        <fullName evidence="3">Uncharacterized protein</fullName>
    </submittedName>
</protein>
<evidence type="ECO:0000313" key="3">
    <source>
        <dbReference type="EMBL" id="KRV49637.1"/>
    </source>
</evidence>
<dbReference type="RefSeq" id="WP_018382928.1">
    <property type="nucleotide sequence ID" value="NZ_LLZU01000011.1"/>
</dbReference>
<proteinExistence type="predicted"/>
<reference evidence="3 4" key="1">
    <citation type="submission" date="2015-10" db="EMBL/GenBank/DDBJ databases">
        <title>Draft genome sequence of pyrrolomycin-producing Streptomyces vitaminophilus.</title>
        <authorList>
            <person name="Graham D.E."/>
            <person name="Mahan K.M."/>
            <person name="Klingeman D.M."/>
            <person name="Hettich R.L."/>
            <person name="Parry R.J."/>
        </authorList>
    </citation>
    <scope>NUCLEOTIDE SEQUENCE [LARGE SCALE GENOMIC DNA]</scope>
    <source>
        <strain evidence="3 4">ATCC 31673</strain>
    </source>
</reference>
<dbReference type="AlphaFoldDB" id="A0A0T6LU71"/>
<accession>A0A0T6LU71</accession>